<dbReference type="InterPro" id="IPR001296">
    <property type="entry name" value="Glyco_trans_1"/>
</dbReference>
<feature type="region of interest" description="Disordered" evidence="2">
    <location>
        <begin position="428"/>
        <end position="456"/>
    </location>
</feature>
<dbReference type="RefSeq" id="WP_148767629.1">
    <property type="nucleotide sequence ID" value="NZ_VSRQ01000011.1"/>
</dbReference>
<keyword evidence="5" id="KW-1185">Reference proteome</keyword>
<name>A0A5D3F6R4_9ACTN</name>
<evidence type="ECO:0000256" key="2">
    <source>
        <dbReference type="SAM" id="MobiDB-lite"/>
    </source>
</evidence>
<dbReference type="PANTHER" id="PTHR12526">
    <property type="entry name" value="GLYCOSYLTRANSFERASE"/>
    <property type="match status" value="1"/>
</dbReference>
<organism evidence="4 5">
    <name type="scientific">Actinomadura decatromicini</name>
    <dbReference type="NCBI Taxonomy" id="2604572"/>
    <lineage>
        <taxon>Bacteria</taxon>
        <taxon>Bacillati</taxon>
        <taxon>Actinomycetota</taxon>
        <taxon>Actinomycetes</taxon>
        <taxon>Streptosporangiales</taxon>
        <taxon>Thermomonosporaceae</taxon>
        <taxon>Actinomadura</taxon>
    </lineage>
</organism>
<proteinExistence type="predicted"/>
<feature type="compositionally biased region" description="Low complexity" evidence="2">
    <location>
        <begin position="429"/>
        <end position="438"/>
    </location>
</feature>
<reference evidence="4 5" key="1">
    <citation type="submission" date="2019-08" db="EMBL/GenBank/DDBJ databases">
        <title>Actinomadura sp. nov. CYP1-5 isolated from mountain soil.</title>
        <authorList>
            <person name="Songsumanus A."/>
            <person name="Kuncharoen N."/>
            <person name="Kudo T."/>
            <person name="Yuki M."/>
            <person name="Igarashi Y."/>
            <person name="Tanasupawat S."/>
        </authorList>
    </citation>
    <scope>NUCLEOTIDE SEQUENCE [LARGE SCALE GENOMIC DNA]</scope>
    <source>
        <strain evidence="4 5">CYP1-5</strain>
    </source>
</reference>
<dbReference type="GO" id="GO:0016757">
    <property type="term" value="F:glycosyltransferase activity"/>
    <property type="evidence" value="ECO:0007669"/>
    <property type="project" value="InterPro"/>
</dbReference>
<protein>
    <submittedName>
        <fullName evidence="4">Glycosyltransferase family 4 protein</fullName>
    </submittedName>
</protein>
<evidence type="ECO:0000313" key="5">
    <source>
        <dbReference type="Proteomes" id="UP000323505"/>
    </source>
</evidence>
<dbReference type="Gene3D" id="3.40.50.2000">
    <property type="entry name" value="Glycogen Phosphorylase B"/>
    <property type="match status" value="2"/>
</dbReference>
<gene>
    <name evidence="4" type="ORF">FXF68_37800</name>
</gene>
<dbReference type="PANTHER" id="PTHR12526:SF627">
    <property type="entry name" value="D-RHAMNOSYLTRANSFERASE WBPZ"/>
    <property type="match status" value="1"/>
</dbReference>
<accession>A0A5D3F6R4</accession>
<dbReference type="Proteomes" id="UP000323505">
    <property type="component" value="Unassembled WGS sequence"/>
</dbReference>
<dbReference type="Pfam" id="PF00534">
    <property type="entry name" value="Glycos_transf_1"/>
    <property type="match status" value="1"/>
</dbReference>
<feature type="domain" description="Glycosyl transferase family 1" evidence="3">
    <location>
        <begin position="247"/>
        <end position="401"/>
    </location>
</feature>
<comment type="caution">
    <text evidence="4">The sequence shown here is derived from an EMBL/GenBank/DDBJ whole genome shotgun (WGS) entry which is preliminary data.</text>
</comment>
<evidence type="ECO:0000256" key="1">
    <source>
        <dbReference type="ARBA" id="ARBA00022679"/>
    </source>
</evidence>
<dbReference type="EMBL" id="VSRQ01000011">
    <property type="protein sequence ID" value="TYK43380.1"/>
    <property type="molecule type" value="Genomic_DNA"/>
</dbReference>
<evidence type="ECO:0000259" key="3">
    <source>
        <dbReference type="Pfam" id="PF00534"/>
    </source>
</evidence>
<dbReference type="SUPFAM" id="SSF53756">
    <property type="entry name" value="UDP-Glycosyltransferase/glycogen phosphorylase"/>
    <property type="match status" value="1"/>
</dbReference>
<keyword evidence="1 4" id="KW-0808">Transferase</keyword>
<dbReference type="AlphaFoldDB" id="A0A5D3F6R4"/>
<sequence length="456" mass="49060">MNEPTPRAVGRRVRRGAHRALRRAALWSLRPLVGRPLAWRAVPPSGERPRVRVLLQNAHGTGGTIRTVLNLCGHLARDHDVEIVSVLRRKPEPFFPLPLGVAVTYADDAFAPRGRAARLLSRLPSLLVPAGEASFRQMTLWSDVCLLRAVRRPSCEVLIGTRPSLVLLAAELAPRGVAAVGQDHMSLDSYAPALRRQIVRAYRQLDAVAVLTEAARAGYAAALAGSGTRVVRIPNAAPPLPGRPSRREDDVVLAAGRLIATKDFDTLIRAFAPVAADHPGWTLRLFGNGPRRAALRALVAELGLGDRVELRPATRDLHAEMARASVYALSSRREGMPMVIIEAMGMGLPVVSVDCPHGPAELIAHGRDGLLVPPGDEAALSAALRALVEDPELRDRLGEAAVRSARAHDLERIGPRWTRLIAGLRPPEAASGRAVRPAGRGRGRTPPGPRAAGRRI</sequence>
<evidence type="ECO:0000313" key="4">
    <source>
        <dbReference type="EMBL" id="TYK43380.1"/>
    </source>
</evidence>